<keyword evidence="2" id="KW-1185">Reference proteome</keyword>
<dbReference type="AlphaFoldDB" id="A0A5C5Z6J7"/>
<protein>
    <recommendedName>
        <fullName evidence="3">DUF268 domain-containing protein</fullName>
    </recommendedName>
</protein>
<dbReference type="RefSeq" id="WP_146399646.1">
    <property type="nucleotide sequence ID" value="NZ_SJPJ01000001.1"/>
</dbReference>
<organism evidence="1 2">
    <name type="scientific">Novipirellula herctigrandis</name>
    <dbReference type="NCBI Taxonomy" id="2527986"/>
    <lineage>
        <taxon>Bacteria</taxon>
        <taxon>Pseudomonadati</taxon>
        <taxon>Planctomycetota</taxon>
        <taxon>Planctomycetia</taxon>
        <taxon>Pirellulales</taxon>
        <taxon>Pirellulaceae</taxon>
        <taxon>Novipirellula</taxon>
    </lineage>
</organism>
<dbReference type="InterPro" id="IPR004951">
    <property type="entry name" value="DUF268_CAE_spp"/>
</dbReference>
<dbReference type="Gene3D" id="3.40.50.150">
    <property type="entry name" value="Vaccinia Virus protein VP39"/>
    <property type="match status" value="1"/>
</dbReference>
<reference evidence="1 2" key="1">
    <citation type="submission" date="2019-02" db="EMBL/GenBank/DDBJ databases">
        <title>Deep-cultivation of Planctomycetes and their phenomic and genomic characterization uncovers novel biology.</title>
        <authorList>
            <person name="Wiegand S."/>
            <person name="Jogler M."/>
            <person name="Boedeker C."/>
            <person name="Pinto D."/>
            <person name="Vollmers J."/>
            <person name="Rivas-Marin E."/>
            <person name="Kohn T."/>
            <person name="Peeters S.H."/>
            <person name="Heuer A."/>
            <person name="Rast P."/>
            <person name="Oberbeckmann S."/>
            <person name="Bunk B."/>
            <person name="Jeske O."/>
            <person name="Meyerdierks A."/>
            <person name="Storesund J.E."/>
            <person name="Kallscheuer N."/>
            <person name="Luecker S."/>
            <person name="Lage O.M."/>
            <person name="Pohl T."/>
            <person name="Merkel B.J."/>
            <person name="Hornburger P."/>
            <person name="Mueller R.-W."/>
            <person name="Bruemmer F."/>
            <person name="Labrenz M."/>
            <person name="Spormann A.M."/>
            <person name="Op Den Camp H."/>
            <person name="Overmann J."/>
            <person name="Amann R."/>
            <person name="Jetten M.S.M."/>
            <person name="Mascher T."/>
            <person name="Medema M.H."/>
            <person name="Devos D.P."/>
            <person name="Kaster A.-K."/>
            <person name="Ovreas L."/>
            <person name="Rohde M."/>
            <person name="Galperin M.Y."/>
            <person name="Jogler C."/>
        </authorList>
    </citation>
    <scope>NUCLEOTIDE SEQUENCE [LARGE SCALE GENOMIC DNA]</scope>
    <source>
        <strain evidence="1 2">CA13</strain>
    </source>
</reference>
<comment type="caution">
    <text evidence="1">The sequence shown here is derived from an EMBL/GenBank/DDBJ whole genome shotgun (WGS) entry which is preliminary data.</text>
</comment>
<dbReference type="Pfam" id="PF03269">
    <property type="entry name" value="DUF268"/>
    <property type="match status" value="1"/>
</dbReference>
<evidence type="ECO:0000313" key="1">
    <source>
        <dbReference type="EMBL" id="TWT82868.1"/>
    </source>
</evidence>
<evidence type="ECO:0008006" key="3">
    <source>
        <dbReference type="Google" id="ProtNLM"/>
    </source>
</evidence>
<evidence type="ECO:0000313" key="2">
    <source>
        <dbReference type="Proteomes" id="UP000315010"/>
    </source>
</evidence>
<accession>A0A5C5Z6J7</accession>
<dbReference type="SUPFAM" id="SSF53335">
    <property type="entry name" value="S-adenosyl-L-methionine-dependent methyltransferases"/>
    <property type="match status" value="1"/>
</dbReference>
<sequence>MAGLFRHTWASVRRLNAKPLRHLRHATKIPWFLRDYLDLRQQAKLAGESISFGRPYPCLADRDESCGTASGHYFHQDLWVASRIHSLSPNRHMDVGSRIDGFVAHVAAFREIEVLDIRPSQERIGNIRFGQADLMNELPEQMRGITDSLSCLHTLEHFGLGRYGDPVDFDGHLKGLRNLHALLKPGGKLFFSTPIGPLRIEFNAHRVFSLKYLMDVLSPNFQFDRFCFVDDAGDFHNDVELTESVVANNSDCRLGCGIFELTRKNDDYVNAKPNCESARAA</sequence>
<gene>
    <name evidence="1" type="ORF">CA13_43310</name>
</gene>
<dbReference type="Proteomes" id="UP000315010">
    <property type="component" value="Unassembled WGS sequence"/>
</dbReference>
<dbReference type="InterPro" id="IPR029063">
    <property type="entry name" value="SAM-dependent_MTases_sf"/>
</dbReference>
<name>A0A5C5Z6J7_9BACT</name>
<proteinExistence type="predicted"/>
<dbReference type="OrthoDB" id="9792586at2"/>
<dbReference type="EMBL" id="SJPJ01000001">
    <property type="protein sequence ID" value="TWT82868.1"/>
    <property type="molecule type" value="Genomic_DNA"/>
</dbReference>